<accession>A0A498IP69</accession>
<proteinExistence type="predicted"/>
<dbReference type="PANTHER" id="PTHR33098:SF69">
    <property type="entry name" value="DUF761 DOMAIN PROTEIN"/>
    <property type="match status" value="1"/>
</dbReference>
<feature type="region of interest" description="Disordered" evidence="1">
    <location>
        <begin position="1"/>
        <end position="41"/>
    </location>
</feature>
<comment type="caution">
    <text evidence="2">The sequence shown here is derived from an EMBL/GenBank/DDBJ whole genome shotgun (WGS) entry which is preliminary data.</text>
</comment>
<dbReference type="EMBL" id="RDQH01000337">
    <property type="protein sequence ID" value="RXH85328.1"/>
    <property type="molecule type" value="Genomic_DNA"/>
</dbReference>
<dbReference type="PANTHER" id="PTHR33098">
    <property type="entry name" value="COTTON FIBER (DUF761)"/>
    <property type="match status" value="1"/>
</dbReference>
<gene>
    <name evidence="2" type="ORF">DVH24_042096</name>
</gene>
<evidence type="ECO:0000256" key="1">
    <source>
        <dbReference type="SAM" id="MobiDB-lite"/>
    </source>
</evidence>
<dbReference type="Proteomes" id="UP000290289">
    <property type="component" value="Chromosome 11"/>
</dbReference>
<keyword evidence="3" id="KW-1185">Reference proteome</keyword>
<organism evidence="2 3">
    <name type="scientific">Malus domestica</name>
    <name type="common">Apple</name>
    <name type="synonym">Pyrus malus</name>
    <dbReference type="NCBI Taxonomy" id="3750"/>
    <lineage>
        <taxon>Eukaryota</taxon>
        <taxon>Viridiplantae</taxon>
        <taxon>Streptophyta</taxon>
        <taxon>Embryophyta</taxon>
        <taxon>Tracheophyta</taxon>
        <taxon>Spermatophyta</taxon>
        <taxon>Magnoliopsida</taxon>
        <taxon>eudicotyledons</taxon>
        <taxon>Gunneridae</taxon>
        <taxon>Pentapetalae</taxon>
        <taxon>rosids</taxon>
        <taxon>fabids</taxon>
        <taxon>Rosales</taxon>
        <taxon>Rosaceae</taxon>
        <taxon>Amygdaloideae</taxon>
        <taxon>Maleae</taxon>
        <taxon>Malus</taxon>
    </lineage>
</organism>
<dbReference type="AlphaFoldDB" id="A0A498IP69"/>
<evidence type="ECO:0000313" key="3">
    <source>
        <dbReference type="Proteomes" id="UP000290289"/>
    </source>
</evidence>
<evidence type="ECO:0000313" key="2">
    <source>
        <dbReference type="EMBL" id="RXH85328.1"/>
    </source>
</evidence>
<dbReference type="InterPro" id="IPR008480">
    <property type="entry name" value="DUF761_pln"/>
</dbReference>
<reference evidence="2 3" key="1">
    <citation type="submission" date="2018-10" db="EMBL/GenBank/DDBJ databases">
        <title>A high-quality apple genome assembly.</title>
        <authorList>
            <person name="Hu J."/>
        </authorList>
    </citation>
    <scope>NUCLEOTIDE SEQUENCE [LARGE SCALE GENOMIC DNA]</scope>
    <source>
        <strain evidence="3">cv. HFTH1</strain>
        <tissue evidence="2">Young leaf</tissue>
    </source>
</reference>
<protein>
    <submittedName>
        <fullName evidence="2">Uncharacterized protein</fullName>
    </submittedName>
</protein>
<sequence length="77" mass="8979">MDVRREVAAAGGSKRMQKEKENTVKKQMVSRRMNAADDQEGDVNEMADAFIKKFRNQLKIQREESFKRFQDMIARGV</sequence>
<dbReference type="Pfam" id="PF05553">
    <property type="entry name" value="DUF761"/>
    <property type="match status" value="1"/>
</dbReference>
<name>A0A498IP69_MALDO</name>